<dbReference type="SUPFAM" id="SSF56219">
    <property type="entry name" value="DNase I-like"/>
    <property type="match status" value="1"/>
</dbReference>
<feature type="region of interest" description="Disordered" evidence="2">
    <location>
        <begin position="307"/>
        <end position="336"/>
    </location>
</feature>
<feature type="region of interest" description="Disordered" evidence="2">
    <location>
        <begin position="408"/>
        <end position="427"/>
    </location>
</feature>
<accession>A0A8H7QJK9</accession>
<evidence type="ECO:0008006" key="7">
    <source>
        <dbReference type="Google" id="ProtNLM"/>
    </source>
</evidence>
<dbReference type="GO" id="GO:0003824">
    <property type="term" value="F:catalytic activity"/>
    <property type="evidence" value="ECO:0007669"/>
    <property type="project" value="InterPro"/>
</dbReference>
<dbReference type="CDD" id="cd01650">
    <property type="entry name" value="RT_nLTR_like"/>
    <property type="match status" value="1"/>
</dbReference>
<dbReference type="Proteomes" id="UP000603453">
    <property type="component" value="Unassembled WGS sequence"/>
</dbReference>
<dbReference type="InterPro" id="IPR036691">
    <property type="entry name" value="Endo/exonu/phosph_ase_sf"/>
</dbReference>
<protein>
    <recommendedName>
        <fullName evidence="7">Reverse transcriptase domain-containing protein</fullName>
    </recommendedName>
</protein>
<dbReference type="SMART" id="SM00343">
    <property type="entry name" value="ZnF_C2HC"/>
    <property type="match status" value="2"/>
</dbReference>
<dbReference type="Pfam" id="PF00078">
    <property type="entry name" value="RVT_1"/>
    <property type="match status" value="1"/>
</dbReference>
<dbReference type="Gene3D" id="3.60.10.10">
    <property type="entry name" value="Endonuclease/exonuclease/phosphatase"/>
    <property type="match status" value="1"/>
</dbReference>
<feature type="region of interest" description="Disordered" evidence="2">
    <location>
        <begin position="434"/>
        <end position="469"/>
    </location>
</feature>
<dbReference type="SUPFAM" id="SSF57756">
    <property type="entry name" value="Retrovirus zinc finger-like domains"/>
    <property type="match status" value="1"/>
</dbReference>
<evidence type="ECO:0000256" key="1">
    <source>
        <dbReference type="PROSITE-ProRule" id="PRU00047"/>
    </source>
</evidence>
<gene>
    <name evidence="5" type="ORF">INT47_010349</name>
</gene>
<evidence type="ECO:0000256" key="2">
    <source>
        <dbReference type="SAM" id="MobiDB-lite"/>
    </source>
</evidence>
<organism evidence="5 6">
    <name type="scientific">Mucor saturninus</name>
    <dbReference type="NCBI Taxonomy" id="64648"/>
    <lineage>
        <taxon>Eukaryota</taxon>
        <taxon>Fungi</taxon>
        <taxon>Fungi incertae sedis</taxon>
        <taxon>Mucoromycota</taxon>
        <taxon>Mucoromycotina</taxon>
        <taxon>Mucoromycetes</taxon>
        <taxon>Mucorales</taxon>
        <taxon>Mucorineae</taxon>
        <taxon>Mucoraceae</taxon>
        <taxon>Mucor</taxon>
    </lineage>
</organism>
<feature type="domain" description="CCHC-type" evidence="3">
    <location>
        <begin position="250"/>
        <end position="265"/>
    </location>
</feature>
<keyword evidence="1" id="KW-0862">Zinc</keyword>
<evidence type="ECO:0000259" key="4">
    <source>
        <dbReference type="PROSITE" id="PS50878"/>
    </source>
</evidence>
<dbReference type="PANTHER" id="PTHR31635">
    <property type="entry name" value="REVERSE TRANSCRIPTASE DOMAIN-CONTAINING PROTEIN-RELATED"/>
    <property type="match status" value="1"/>
</dbReference>
<evidence type="ECO:0000313" key="6">
    <source>
        <dbReference type="Proteomes" id="UP000603453"/>
    </source>
</evidence>
<evidence type="ECO:0000313" key="5">
    <source>
        <dbReference type="EMBL" id="KAG2192706.1"/>
    </source>
</evidence>
<name>A0A8H7QJK9_9FUNG</name>
<dbReference type="PROSITE" id="PS50878">
    <property type="entry name" value="RT_POL"/>
    <property type="match status" value="1"/>
</dbReference>
<comment type="caution">
    <text evidence="5">The sequence shown here is derived from an EMBL/GenBank/DDBJ whole genome shotgun (WGS) entry which is preliminary data.</text>
</comment>
<dbReference type="GO" id="GO:0008270">
    <property type="term" value="F:zinc ion binding"/>
    <property type="evidence" value="ECO:0007669"/>
    <property type="project" value="UniProtKB-KW"/>
</dbReference>
<dbReference type="InterPro" id="IPR001878">
    <property type="entry name" value="Znf_CCHC"/>
</dbReference>
<keyword evidence="1" id="KW-0863">Zinc-finger</keyword>
<keyword evidence="1" id="KW-0479">Metal-binding</keyword>
<keyword evidence="6" id="KW-1185">Reference proteome</keyword>
<dbReference type="Pfam" id="PF03372">
    <property type="entry name" value="Exo_endo_phos"/>
    <property type="match status" value="1"/>
</dbReference>
<evidence type="ECO:0000259" key="3">
    <source>
        <dbReference type="PROSITE" id="PS50158"/>
    </source>
</evidence>
<proteinExistence type="predicted"/>
<dbReference type="PANTHER" id="PTHR31635:SF196">
    <property type="entry name" value="REVERSE TRANSCRIPTASE DOMAIN-CONTAINING PROTEIN-RELATED"/>
    <property type="match status" value="1"/>
</dbReference>
<dbReference type="OrthoDB" id="2281256at2759"/>
<dbReference type="EMBL" id="JAEPRD010000273">
    <property type="protein sequence ID" value="KAG2192706.1"/>
    <property type="molecule type" value="Genomic_DNA"/>
</dbReference>
<dbReference type="Gene3D" id="4.10.60.10">
    <property type="entry name" value="Zinc finger, CCHC-type"/>
    <property type="match status" value="1"/>
</dbReference>
<dbReference type="PROSITE" id="PS50158">
    <property type="entry name" value="ZF_CCHC"/>
    <property type="match status" value="1"/>
</dbReference>
<feature type="domain" description="Reverse transcriptase" evidence="4">
    <location>
        <begin position="1010"/>
        <end position="1324"/>
    </location>
</feature>
<dbReference type="GO" id="GO:0003676">
    <property type="term" value="F:nucleic acid binding"/>
    <property type="evidence" value="ECO:0007669"/>
    <property type="project" value="InterPro"/>
</dbReference>
<dbReference type="InterPro" id="IPR005135">
    <property type="entry name" value="Endo/exonuclease/phosphatase"/>
</dbReference>
<feature type="compositionally biased region" description="Low complexity" evidence="2">
    <location>
        <begin position="408"/>
        <end position="423"/>
    </location>
</feature>
<dbReference type="SUPFAM" id="SSF56672">
    <property type="entry name" value="DNA/RNA polymerases"/>
    <property type="match status" value="1"/>
</dbReference>
<dbReference type="InterPro" id="IPR036875">
    <property type="entry name" value="Znf_CCHC_sf"/>
</dbReference>
<dbReference type="InterPro" id="IPR043502">
    <property type="entry name" value="DNA/RNA_pol_sf"/>
</dbReference>
<dbReference type="InterPro" id="IPR000477">
    <property type="entry name" value="RT_dom"/>
</dbReference>
<sequence length="1830" mass="201605">MNDMESNDRFSWTTVVARGASNKIVRPLHRSKVQDLESKLSGTVIYQHVDLEIQILARKAAAIVRQALTPGSVLFSFPPRLFKVRAEAYTAIEASCGKIAGVRPISMYGGKSTGDLLVEVKFSNPESTTKAVSKGVMVGELCFKASPSQDGLSNSNLVHVKLSMLRIPDEENFAADLKRSLKYYGKVYQIKKFTYHGFFEGEVSVLLDVSEGYQNDLGETLKAQPLSNSLYLEQWDCFAAASFKGALPVCHWCKMAGHLRKDCPELAKRVCFSCNGHGHTAKFCKAKKMNSDAIDLHEFLRSCNRTKDDGANTPSADPQVRKAGDKTGTLGTGSASSKWASTSEVIDVEMDSVPDVQLELSESAQTIGSSMCDDMSEDENLAAGVSGDLSVGDSVSGGGSGVNSDIGVASEFGGSSPGDASSGAAGGISGAAGHMSGAGAGAGEAAKSSGGGGRILRSKKGKTVQPAAGSIRKASSFPSKMGVPPQFAGKPLRLGSLNARSIFKSTSPQIQKEFISFLRNRSLSLDVLCIQEVSSFHQAHLTDDQILQFCSFLFPRCSVVVSKYCAIICLNSGLHLDDTAVSLDERCVVGSVMDLQHNVLCRVASIYVPAQSSDRPLFLNNFLSLPFFSDMSTAPWLLMGDLNMNLHNVKVTGHSTVSSWFDWVRSHFDNCFPSGLPTHTQGNSRTTIDYVFGHRSLATRLVNGMIQKVPSAYTDHCLLSIDLFPARVDIGPGCWRFNPTLLDDAEFLVLLDKTVVLFFDSIVCVDNPGDGGGGEPVPVQDIWESFKLLLKCCAQKYTRGAKARLKNKVASLQQERTILLSTASGIITSDAVLTQSGSGGILGDSSKLKELDQLIDNQIQKETRECMLRSATRWHELGERNNKYFYRVIKERQSKQTIQSLKCSATGSVLVNSDDIIREARGFYQELYTPDLIDDAAVDSLLASIPDDVVLSPEDSDSLTDPILMDTLQDLVGHTPLGKSPGLDGLPFEVYKYLFKSSADFRTMLLGILNDALIGVFPTSWQQTRMVLLFKKGDPMLLKNWRPLSLINSDAKLFTKLLANRLNTVLPQLINSYQTGFMPNRLISDNGWLNQMFMANARDVAPGIPQVAVLLDQEKAYDRVHPDYLRKVLLRFGIPLTLVDCLGTLFFGTEISISINGWLGMPIPQSRGLRQGDPLSPLLFNLAFEPLLRSILSCSGLSGVSLGGGAVSSAVCPLVLPVWIDSPSSSDRDFISQSVVNPPSPVKLLSYADDLEVFLTGPGEWPVLKSLLDCYGLASNAKVNLSKTVLVSLSGVGHTEWVDIAQSEGLEWHDSGSVGAVRYLGYPLYHTSTQLDAFLDEVRLKILRHSNILRQRNLSLRGSGLVANSLLLSRLWHILRVVSVPAKWLDSVQALLRGYLLPFWPRPSMSTMYVPRKFGGVSLVDVHLQQLALQHIYIQRLISGPNTTDFVSPWLVRGIQLYTGHSSILPWFLYPAKFQNLLKRIVPLAQLGKLLQKLPPLSLSNSWSARWFLDLPLQCVVTVGDAVNTWSPTLIPSSVPLRYLVSDIFSWNQTTDNLKNTRVVTASKVKEVRRALYPLDGWFAATGFLPTALHNQTNRDVLLPTWLPALYHWTIRQGRGNMVTVSGIRPGDLRWYWHPDRSKFEIRAVIPQVVPTRFLLRPSLWRLFWSLDMTSKAFTPWWRLLQDCIGYRAKLHRWSPTKYPCASCPICLVSSSEDLFHFVVGCFDKWQYWCNVISLLGIGDIFETEFDVWSGLVSLCDLKQKSLSADMLVILGSGFSTLWKYHWRCVIDDVLWNSQAALNMFQQDHSSLIADNLASQSALFVSDSLVMPSG</sequence>
<reference evidence="5" key="1">
    <citation type="submission" date="2020-12" db="EMBL/GenBank/DDBJ databases">
        <title>Metabolic potential, ecology and presence of endohyphal bacteria is reflected in genomic diversity of Mucoromycotina.</title>
        <authorList>
            <person name="Muszewska A."/>
            <person name="Okrasinska A."/>
            <person name="Steczkiewicz K."/>
            <person name="Drgas O."/>
            <person name="Orlowska M."/>
            <person name="Perlinska-Lenart U."/>
            <person name="Aleksandrzak-Piekarczyk T."/>
            <person name="Szatraj K."/>
            <person name="Zielenkiewicz U."/>
            <person name="Pilsyk S."/>
            <person name="Malc E."/>
            <person name="Mieczkowski P."/>
            <person name="Kruszewska J.S."/>
            <person name="Biernat P."/>
            <person name="Pawlowska J."/>
        </authorList>
    </citation>
    <scope>NUCLEOTIDE SEQUENCE</scope>
    <source>
        <strain evidence="5">WA0000017839</strain>
    </source>
</reference>